<evidence type="ECO:0000256" key="5">
    <source>
        <dbReference type="SAM" id="MobiDB-lite"/>
    </source>
</evidence>
<accession>A0A4Q9MSC2</accession>
<dbReference type="SUPFAM" id="SSF118310">
    <property type="entry name" value="AN1-like Zinc finger"/>
    <property type="match status" value="2"/>
</dbReference>
<dbReference type="Gene3D" id="4.10.1110.10">
    <property type="entry name" value="AN1-like Zinc finger"/>
    <property type="match status" value="2"/>
</dbReference>
<dbReference type="SMART" id="SM00154">
    <property type="entry name" value="ZnF_AN1"/>
    <property type="match status" value="2"/>
</dbReference>
<name>A0A4Q9MSC2_9APHY</name>
<dbReference type="InterPro" id="IPR035896">
    <property type="entry name" value="AN1-like_Znf"/>
</dbReference>
<keyword evidence="3" id="KW-0862">Zinc</keyword>
<dbReference type="EMBL" id="ML143416">
    <property type="protein sequence ID" value="TBU29086.1"/>
    <property type="molecule type" value="Genomic_DNA"/>
</dbReference>
<evidence type="ECO:0000256" key="2">
    <source>
        <dbReference type="ARBA" id="ARBA00022771"/>
    </source>
</evidence>
<sequence length="274" mass="29326">MSSHDALPQIGAHCSLPSCSLNDFLPIRCTCQQLFCKDHISPDVHHCLSLQAAPSTIGSALKLQRCAAQSCNKPSLESFVADPSDTTNRSPALCSGCKQAFCAEHRDPSSHSCAPSHDVDSGHVPEKNAAAKALLAKHFGTDAANATAHAGSSAPKPSSRKEAQQRQLAVIKMRVKAQPGNPKDTPASVPMNQRLHVRVSPAGVPSSERIFWFPKTIGTGKALDLLAAQFKLTISDSQPLKLLLRQSDHEVNTLRTDQLLADQVPDGACLHLTR</sequence>
<protein>
    <recommendedName>
        <fullName evidence="6">AN1-type domain-containing protein</fullName>
    </recommendedName>
</protein>
<evidence type="ECO:0000256" key="3">
    <source>
        <dbReference type="ARBA" id="ARBA00022833"/>
    </source>
</evidence>
<evidence type="ECO:0000259" key="6">
    <source>
        <dbReference type="PROSITE" id="PS51039"/>
    </source>
</evidence>
<evidence type="ECO:0000313" key="7">
    <source>
        <dbReference type="EMBL" id="TBU29086.1"/>
    </source>
</evidence>
<evidence type="ECO:0000256" key="4">
    <source>
        <dbReference type="PROSITE-ProRule" id="PRU00449"/>
    </source>
</evidence>
<dbReference type="AlphaFoldDB" id="A0A4Q9MSC2"/>
<feature type="domain" description="AN1-type" evidence="6">
    <location>
        <begin position="8"/>
        <end position="55"/>
    </location>
</feature>
<keyword evidence="1" id="KW-0479">Metal-binding</keyword>
<keyword evidence="2 4" id="KW-0863">Zinc-finger</keyword>
<dbReference type="GO" id="GO:0005737">
    <property type="term" value="C:cytoplasm"/>
    <property type="evidence" value="ECO:0007669"/>
    <property type="project" value="TreeGrafter"/>
</dbReference>
<dbReference type="PANTHER" id="PTHR14677:SF20">
    <property type="entry name" value="ZINC FINGER AN1-TYPE CONTAINING 2A-RELATED"/>
    <property type="match status" value="1"/>
</dbReference>
<dbReference type="Pfam" id="PF01428">
    <property type="entry name" value="zf-AN1"/>
    <property type="match status" value="1"/>
</dbReference>
<evidence type="ECO:0000256" key="1">
    <source>
        <dbReference type="ARBA" id="ARBA00022723"/>
    </source>
</evidence>
<feature type="region of interest" description="Disordered" evidence="5">
    <location>
        <begin position="145"/>
        <end position="165"/>
    </location>
</feature>
<dbReference type="OrthoDB" id="431929at2759"/>
<dbReference type="PROSITE" id="PS51039">
    <property type="entry name" value="ZF_AN1"/>
    <property type="match status" value="1"/>
</dbReference>
<reference evidence="7" key="1">
    <citation type="submission" date="2019-01" db="EMBL/GenBank/DDBJ databases">
        <title>Draft genome sequences of three monokaryotic isolates of the white-rot basidiomycete fungus Dichomitus squalens.</title>
        <authorList>
            <consortium name="DOE Joint Genome Institute"/>
            <person name="Lopez S.C."/>
            <person name="Andreopoulos B."/>
            <person name="Pangilinan J."/>
            <person name="Lipzen A."/>
            <person name="Riley R."/>
            <person name="Ahrendt S."/>
            <person name="Ng V."/>
            <person name="Barry K."/>
            <person name="Daum C."/>
            <person name="Grigoriev I.V."/>
            <person name="Hilden K.S."/>
            <person name="Makela M.R."/>
            <person name="de Vries R.P."/>
        </authorList>
    </citation>
    <scope>NUCLEOTIDE SEQUENCE [LARGE SCALE GENOMIC DNA]</scope>
    <source>
        <strain evidence="7">OM18370.1</strain>
    </source>
</reference>
<gene>
    <name evidence="7" type="ORF">BD311DRAFT_757377</name>
</gene>
<proteinExistence type="predicted"/>
<dbReference type="GO" id="GO:0008270">
    <property type="term" value="F:zinc ion binding"/>
    <property type="evidence" value="ECO:0007669"/>
    <property type="project" value="UniProtKB-KW"/>
</dbReference>
<dbReference type="Proteomes" id="UP000292957">
    <property type="component" value="Unassembled WGS sequence"/>
</dbReference>
<organism evidence="7">
    <name type="scientific">Dichomitus squalens</name>
    <dbReference type="NCBI Taxonomy" id="114155"/>
    <lineage>
        <taxon>Eukaryota</taxon>
        <taxon>Fungi</taxon>
        <taxon>Dikarya</taxon>
        <taxon>Basidiomycota</taxon>
        <taxon>Agaricomycotina</taxon>
        <taxon>Agaricomycetes</taxon>
        <taxon>Polyporales</taxon>
        <taxon>Polyporaceae</taxon>
        <taxon>Dichomitus</taxon>
    </lineage>
</organism>
<dbReference type="PANTHER" id="PTHR14677">
    <property type="entry name" value="ARSENITE INDUCUBLE RNA ASSOCIATED PROTEIN AIP-1-RELATED"/>
    <property type="match status" value="1"/>
</dbReference>
<feature type="compositionally biased region" description="Low complexity" evidence="5">
    <location>
        <begin position="145"/>
        <end position="154"/>
    </location>
</feature>
<dbReference type="InterPro" id="IPR000058">
    <property type="entry name" value="Znf_AN1"/>
</dbReference>